<gene>
    <name evidence="1" type="ORF">F4695_000158</name>
</gene>
<sequence>MKTGFCVGCGRTGNEIAGWTGFTDDERIQLMDLLPTRLDTVDPVKLLEVSRKRTANAAIRKETTTA</sequence>
<evidence type="ECO:0000313" key="1">
    <source>
        <dbReference type="EMBL" id="MBB6506839.1"/>
    </source>
</evidence>
<dbReference type="RefSeq" id="WP_425503176.1">
    <property type="nucleotide sequence ID" value="NZ_JACHBU010000001.1"/>
</dbReference>
<organism evidence="1 2">
    <name type="scientific">Rhizobium soli</name>
    <dbReference type="NCBI Taxonomy" id="424798"/>
    <lineage>
        <taxon>Bacteria</taxon>
        <taxon>Pseudomonadati</taxon>
        <taxon>Pseudomonadota</taxon>
        <taxon>Alphaproteobacteria</taxon>
        <taxon>Hyphomicrobiales</taxon>
        <taxon>Rhizobiaceae</taxon>
        <taxon>Rhizobium/Agrobacterium group</taxon>
        <taxon>Rhizobium</taxon>
    </lineage>
</organism>
<dbReference type="AlphaFoldDB" id="A0A7X0MPW3"/>
<reference evidence="1 2" key="1">
    <citation type="submission" date="2020-08" db="EMBL/GenBank/DDBJ databases">
        <title>The Agave Microbiome: Exploring the role of microbial communities in plant adaptations to desert environments.</title>
        <authorList>
            <person name="Partida-Martinez L.P."/>
        </authorList>
    </citation>
    <scope>NUCLEOTIDE SEQUENCE [LARGE SCALE GENOMIC DNA]</scope>
    <source>
        <strain evidence="1 2">AS3.12</strain>
    </source>
</reference>
<dbReference type="InterPro" id="IPR010710">
    <property type="entry name" value="DUF1289"/>
</dbReference>
<proteinExistence type="predicted"/>
<accession>A0A7X0MPW3</accession>
<comment type="caution">
    <text evidence="1">The sequence shown here is derived from an EMBL/GenBank/DDBJ whole genome shotgun (WGS) entry which is preliminary data.</text>
</comment>
<protein>
    <recommendedName>
        <fullName evidence="3">DUF1289 domain-containing protein</fullName>
    </recommendedName>
</protein>
<keyword evidence="2" id="KW-1185">Reference proteome</keyword>
<evidence type="ECO:0008006" key="3">
    <source>
        <dbReference type="Google" id="ProtNLM"/>
    </source>
</evidence>
<evidence type="ECO:0000313" key="2">
    <source>
        <dbReference type="Proteomes" id="UP000585437"/>
    </source>
</evidence>
<name>A0A7X0MPW3_9HYPH</name>
<dbReference type="Pfam" id="PF06945">
    <property type="entry name" value="DUF1289"/>
    <property type="match status" value="1"/>
</dbReference>
<dbReference type="Proteomes" id="UP000585437">
    <property type="component" value="Unassembled WGS sequence"/>
</dbReference>
<dbReference type="EMBL" id="JACHBU010000001">
    <property type="protein sequence ID" value="MBB6506839.1"/>
    <property type="molecule type" value="Genomic_DNA"/>
</dbReference>